<keyword evidence="2" id="KW-1185">Reference proteome</keyword>
<dbReference type="InParanoid" id="A0A167QVX3"/>
<sequence>MPLEHDVSYTDTFGTRHFASRARRFLHSHVWDTTFCLSGMTDQIKLLDAGQQVTFYEAAILEQKVHRPLQSSLQIAFRNLYSTFRVIATPIKTKPFIS</sequence>
<dbReference type="AlphaFoldDB" id="A0A167QVX3"/>
<accession>A0A167QVX3</accession>
<dbReference type="GeneID" id="28990806"/>
<gene>
    <name evidence="1" type="ORF">PHYBLDRAFT_137916</name>
</gene>
<evidence type="ECO:0000313" key="2">
    <source>
        <dbReference type="Proteomes" id="UP000077315"/>
    </source>
</evidence>
<dbReference type="RefSeq" id="XP_018298398.1">
    <property type="nucleotide sequence ID" value="XM_018429900.1"/>
</dbReference>
<name>A0A167QVX3_PHYB8</name>
<reference evidence="2" key="1">
    <citation type="submission" date="2015-06" db="EMBL/GenBank/DDBJ databases">
        <title>Expansion of signal transduction pathways in fungi by whole-genome duplication.</title>
        <authorList>
            <consortium name="DOE Joint Genome Institute"/>
            <person name="Corrochano L.M."/>
            <person name="Kuo A."/>
            <person name="Marcet-Houben M."/>
            <person name="Polaino S."/>
            <person name="Salamov A."/>
            <person name="Villalobos J.M."/>
            <person name="Alvarez M.I."/>
            <person name="Avalos J."/>
            <person name="Benito E.P."/>
            <person name="Benoit I."/>
            <person name="Burger G."/>
            <person name="Camino L.P."/>
            <person name="Canovas D."/>
            <person name="Cerda-Olmedo E."/>
            <person name="Cheng J.-F."/>
            <person name="Dominguez A."/>
            <person name="Elias M."/>
            <person name="Eslava A.P."/>
            <person name="Glaser F."/>
            <person name="Grimwood J."/>
            <person name="Gutierrez G."/>
            <person name="Heitman J."/>
            <person name="Henrissat B."/>
            <person name="Iturriaga E.A."/>
            <person name="Lang B.F."/>
            <person name="Lavin J.L."/>
            <person name="Lee S."/>
            <person name="Li W."/>
            <person name="Lindquist E."/>
            <person name="Lopez-Garcia S."/>
            <person name="Luque E.M."/>
            <person name="Marcos A.T."/>
            <person name="Martin J."/>
            <person name="McCluskey K."/>
            <person name="Medina H.R."/>
            <person name="Miralles-Duran A."/>
            <person name="Miyazaki A."/>
            <person name="Munoz-Torres E."/>
            <person name="Oguiza J.A."/>
            <person name="Ohm R."/>
            <person name="Olmedo M."/>
            <person name="Orejas M."/>
            <person name="Ortiz-Castellanos L."/>
            <person name="Pisabarro A.G."/>
            <person name="Rodriguez-Romero J."/>
            <person name="Ruiz-Herrera J."/>
            <person name="Ruiz-Vazquez R."/>
            <person name="Sanz C."/>
            <person name="Schackwitz W."/>
            <person name="Schmutz J."/>
            <person name="Shahriari M."/>
            <person name="Shelest E."/>
            <person name="Silva-Franco F."/>
            <person name="Soanes D."/>
            <person name="Syed K."/>
            <person name="Tagua V.G."/>
            <person name="Talbot N.J."/>
            <person name="Thon M."/>
            <person name="De vries R.P."/>
            <person name="Wiebenga A."/>
            <person name="Yadav J.S."/>
            <person name="Braun E.L."/>
            <person name="Baker S."/>
            <person name="Garre V."/>
            <person name="Horwitz B."/>
            <person name="Torres-Martinez S."/>
            <person name="Idnurm A."/>
            <person name="Herrera-Estrella A."/>
            <person name="Gabaldon T."/>
            <person name="Grigoriev I.V."/>
        </authorList>
    </citation>
    <scope>NUCLEOTIDE SEQUENCE [LARGE SCALE GENOMIC DNA]</scope>
    <source>
        <strain evidence="2">NRRL 1555(-)</strain>
    </source>
</reference>
<organism evidence="1 2">
    <name type="scientific">Phycomyces blakesleeanus (strain ATCC 8743b / DSM 1359 / FGSC 10004 / NBRC 33097 / NRRL 1555)</name>
    <dbReference type="NCBI Taxonomy" id="763407"/>
    <lineage>
        <taxon>Eukaryota</taxon>
        <taxon>Fungi</taxon>
        <taxon>Fungi incertae sedis</taxon>
        <taxon>Mucoromycota</taxon>
        <taxon>Mucoromycotina</taxon>
        <taxon>Mucoromycetes</taxon>
        <taxon>Mucorales</taxon>
        <taxon>Phycomycetaceae</taxon>
        <taxon>Phycomyces</taxon>
    </lineage>
</organism>
<proteinExistence type="predicted"/>
<dbReference type="VEuPathDB" id="FungiDB:PHYBLDRAFT_137916"/>
<evidence type="ECO:0000313" key="1">
    <source>
        <dbReference type="EMBL" id="OAD80358.1"/>
    </source>
</evidence>
<dbReference type="EMBL" id="KV440971">
    <property type="protein sequence ID" value="OAD80358.1"/>
    <property type="molecule type" value="Genomic_DNA"/>
</dbReference>
<protein>
    <submittedName>
        <fullName evidence="1">Uncharacterized protein</fullName>
    </submittedName>
</protein>
<dbReference type="Proteomes" id="UP000077315">
    <property type="component" value="Unassembled WGS sequence"/>
</dbReference>